<protein>
    <submittedName>
        <fullName evidence="1">Unannotated protein</fullName>
    </submittedName>
</protein>
<evidence type="ECO:0000313" key="1">
    <source>
        <dbReference type="EMBL" id="CAB4343744.1"/>
    </source>
</evidence>
<accession>A0A6J5ZM60</accession>
<proteinExistence type="predicted"/>
<reference evidence="1" key="1">
    <citation type="submission" date="2020-05" db="EMBL/GenBank/DDBJ databases">
        <authorList>
            <person name="Chiriac C."/>
            <person name="Salcher M."/>
            <person name="Ghai R."/>
            <person name="Kavagutti S V."/>
        </authorList>
    </citation>
    <scope>NUCLEOTIDE SEQUENCE</scope>
</reference>
<dbReference type="InterPro" id="IPR025447">
    <property type="entry name" value="DUF4192"/>
</dbReference>
<dbReference type="Pfam" id="PF13830">
    <property type="entry name" value="DUF4192"/>
    <property type="match status" value="1"/>
</dbReference>
<gene>
    <name evidence="1" type="ORF">UFOPK3770_01212</name>
</gene>
<dbReference type="AlphaFoldDB" id="A0A6J5ZM60"/>
<organism evidence="1">
    <name type="scientific">freshwater metagenome</name>
    <dbReference type="NCBI Taxonomy" id="449393"/>
    <lineage>
        <taxon>unclassified sequences</taxon>
        <taxon>metagenomes</taxon>
        <taxon>ecological metagenomes</taxon>
    </lineage>
</organism>
<dbReference type="EMBL" id="CAESAJ010000174">
    <property type="protein sequence ID" value="CAB4343744.1"/>
    <property type="molecule type" value="Genomic_DNA"/>
</dbReference>
<name>A0A6J5ZM60_9ZZZZ</name>
<sequence>MSHIHSVDLPCDWVELLEACLGDTTTGHDQQVIITVISDQGFALPYEPQVADMRTMLEDCGVDVLDALCVKQDKFWSYLCQDTSCCPTEGNPINTTEDHQPSPEFTVDVASHGADDDLSVQADTAKAALFNLLDPELATVENANTLNTLMQNILIRDYIMVLIVQAGDDELPLARGLAAIAHSLPEGLRERIAATAAMSLVAAGEPKHHVTPLLDISGDQTLGTLVRRAINADVPSRVARDSLLDVTHICMEAVHHTVPMLG</sequence>